<dbReference type="EMBL" id="DP000011">
    <property type="protein sequence ID" value="ABA98140.1"/>
    <property type="molecule type" value="Genomic_DNA"/>
</dbReference>
<feature type="region of interest" description="Disordered" evidence="1">
    <location>
        <begin position="90"/>
        <end position="116"/>
    </location>
</feature>
<protein>
    <submittedName>
        <fullName evidence="2">Transposon protein, putative, CACTA, En/Spm sub-class, expressed</fullName>
    </submittedName>
</protein>
<dbReference type="InterPro" id="IPR039266">
    <property type="entry name" value="EN-1/SPM"/>
</dbReference>
<dbReference type="PANTHER" id="PTHR33157:SF12">
    <property type="entry name" value="TRANSPOSASE TNP1_EN_SPM-LIKE DOMAIN-CONTAINING PROTEIN"/>
    <property type="match status" value="1"/>
</dbReference>
<name>Q2QRF2_ORYSJ</name>
<feature type="region of interest" description="Disordered" evidence="1">
    <location>
        <begin position="376"/>
        <end position="462"/>
    </location>
</feature>
<proteinExistence type="predicted"/>
<reference evidence="2" key="1">
    <citation type="journal article" date="2005" name="BMC Biol.">
        <title>The sequence of rice chromosomes 11 and 12, rich in disease resistance genes and recent gene duplications.</title>
        <authorList>
            <consortium name="The rice chromosomes 11 and 12 sequencing consortia"/>
        </authorList>
    </citation>
    <scope>NUCLEOTIDE SEQUENCE [LARGE SCALE GENOMIC DNA]</scope>
</reference>
<accession>Q2QRF2</accession>
<evidence type="ECO:0000256" key="1">
    <source>
        <dbReference type="SAM" id="MobiDB-lite"/>
    </source>
</evidence>
<feature type="compositionally biased region" description="Basic and acidic residues" evidence="1">
    <location>
        <begin position="406"/>
        <end position="462"/>
    </location>
</feature>
<organism evidence="2">
    <name type="scientific">Oryza sativa subsp. japonica</name>
    <name type="common">Rice</name>
    <dbReference type="NCBI Taxonomy" id="39947"/>
    <lineage>
        <taxon>Eukaryota</taxon>
        <taxon>Viridiplantae</taxon>
        <taxon>Streptophyta</taxon>
        <taxon>Embryophyta</taxon>
        <taxon>Tracheophyta</taxon>
        <taxon>Spermatophyta</taxon>
        <taxon>Magnoliopsida</taxon>
        <taxon>Liliopsida</taxon>
        <taxon>Poales</taxon>
        <taxon>Poaceae</taxon>
        <taxon>BOP clade</taxon>
        <taxon>Oryzoideae</taxon>
        <taxon>Oryzeae</taxon>
        <taxon>Oryzinae</taxon>
        <taxon>Oryza</taxon>
        <taxon>Oryza sativa</taxon>
    </lineage>
</organism>
<dbReference type="GO" id="GO:0032196">
    <property type="term" value="P:transposition"/>
    <property type="evidence" value="ECO:0007669"/>
    <property type="project" value="InterPro"/>
</dbReference>
<feature type="region of interest" description="Disordered" evidence="1">
    <location>
        <begin position="1"/>
        <end position="32"/>
    </location>
</feature>
<sequence>MPWDESRNTDSCAPQRQSAARPPSNAVHSWPNMRRLSLGCREDSNPSDQAVSAAILPRCRTRSSGSQQPDNSSNLDEILAGEETDEEMFFRGPTRMPPRPTRDEDKPVLTPKGDRQWQANDFGGNIRVPTGILTVIIKHFFPGIVNFKGRDEPAWSWKHYRIAPDDPESAILNRLPSRLHRVEEDFWLYFRWAERTEQDARKVVRNCIKHLFSDLIYETRILAVLNYQRKILKVEPWWFLKAKNAWRELIRLKWCNPEWQASSHAHRIRREKMTWPSHRQGSANLSRFQKNLKKKKRVVSQMEAYTEGRGEYGEDGRFRCNTHATGKLEAYNEAYVQLHGAGSDWRNSPIDPMAVHMAGGGKKHGRFMIGDGHIDSSAIFGDSSLNDPRPRRRLRTNPDNTNQIEDLERQLQEEREAREREREEREREKERERQEWEQEKERECEERAREKEQDRKERELERKERELEKIAFEQKSSFFEVALRAIQLKLNIDLPSASGPPPLPVMLTNPALSVSSALNGNPFCADHGGAAIVSGAI</sequence>
<dbReference type="AlphaFoldDB" id="Q2QRF2"/>
<reference evidence="2" key="2">
    <citation type="submission" date="2005-04" db="EMBL/GenBank/DDBJ databases">
        <authorList>
            <person name="Buell C.R."/>
            <person name="Wing R.A."/>
            <person name="McCombie W.A."/>
            <person name="Ouyang S."/>
        </authorList>
    </citation>
    <scope>NUCLEOTIDE SEQUENCE</scope>
</reference>
<evidence type="ECO:0000313" key="2">
    <source>
        <dbReference type="EMBL" id="ABA98140.1"/>
    </source>
</evidence>
<feature type="compositionally biased region" description="Basic and acidic residues" evidence="1">
    <location>
        <begin position="100"/>
        <end position="115"/>
    </location>
</feature>
<gene>
    <name evidence="2" type="ordered locus">LOC_Os12g27770</name>
</gene>
<reference evidence="2" key="3">
    <citation type="submission" date="2006-01" db="EMBL/GenBank/DDBJ databases">
        <authorList>
            <person name="Buell R."/>
        </authorList>
    </citation>
    <scope>NUCLEOTIDE SEQUENCE</scope>
</reference>
<dbReference type="PANTHER" id="PTHR33157">
    <property type="entry name" value="AUTONOMOUS TRANSPOSABLE ELEMENT EN-1 MOSAIC PROTEIN-RELATED"/>
    <property type="match status" value="1"/>
</dbReference>
<feature type="compositionally biased region" description="Polar residues" evidence="1">
    <location>
        <begin position="9"/>
        <end position="18"/>
    </location>
</feature>